<feature type="region of interest" description="Disordered" evidence="2">
    <location>
        <begin position="200"/>
        <end position="247"/>
    </location>
</feature>
<feature type="coiled-coil region" evidence="1">
    <location>
        <begin position="67"/>
        <end position="108"/>
    </location>
</feature>
<evidence type="ECO:0000256" key="2">
    <source>
        <dbReference type="SAM" id="MobiDB-lite"/>
    </source>
</evidence>
<feature type="region of interest" description="Disordered" evidence="2">
    <location>
        <begin position="1"/>
        <end position="51"/>
    </location>
</feature>
<feature type="compositionally biased region" description="Basic and acidic residues" evidence="2">
    <location>
        <begin position="200"/>
        <end position="219"/>
    </location>
</feature>
<reference evidence="3" key="1">
    <citation type="journal article" date="2015" name="Nature">
        <title>Complex archaea that bridge the gap between prokaryotes and eukaryotes.</title>
        <authorList>
            <person name="Spang A."/>
            <person name="Saw J.H."/>
            <person name="Jorgensen S.L."/>
            <person name="Zaremba-Niedzwiedzka K."/>
            <person name="Martijn J."/>
            <person name="Lind A.E."/>
            <person name="van Eijk R."/>
            <person name="Schleper C."/>
            <person name="Guy L."/>
            <person name="Ettema T.J."/>
        </authorList>
    </citation>
    <scope>NUCLEOTIDE SEQUENCE</scope>
</reference>
<dbReference type="AlphaFoldDB" id="A0A0F9B4A1"/>
<sequence>MAVTENAEGTMVEAEGIETPEAEPKTPGSESKVSPKEEKVEQDPKLYSQKDYEAAVQIIKSDEGRTRTELESEKDDLSKRVTEIETDVEEVQAERDKLQVTIEELTSDDPKKFDLIKRDRELREQQKLLKKGTEDLAAEVKVHEGRVTLANETLLEIAIWEVATEYKGSDPVKLKNLCTTLGITDEAKLREVAGGLWEKAEGKAPTKKTEEVEREKLDLDDGATSGGGGETTEQEVLDNLYPTMKKI</sequence>
<gene>
    <name evidence="3" type="ORF">LCGC14_2573960</name>
</gene>
<feature type="non-terminal residue" evidence="3">
    <location>
        <position position="1"/>
    </location>
</feature>
<evidence type="ECO:0008006" key="4">
    <source>
        <dbReference type="Google" id="ProtNLM"/>
    </source>
</evidence>
<protein>
    <recommendedName>
        <fullName evidence="4">Scaffolding protein</fullName>
    </recommendedName>
</protein>
<keyword evidence="1" id="KW-0175">Coiled coil</keyword>
<proteinExistence type="predicted"/>
<name>A0A0F9B4A1_9ZZZZ</name>
<accession>A0A0F9B4A1</accession>
<dbReference type="EMBL" id="LAZR01042806">
    <property type="protein sequence ID" value="KKL08627.1"/>
    <property type="molecule type" value="Genomic_DNA"/>
</dbReference>
<evidence type="ECO:0000313" key="3">
    <source>
        <dbReference type="EMBL" id="KKL08627.1"/>
    </source>
</evidence>
<evidence type="ECO:0000256" key="1">
    <source>
        <dbReference type="SAM" id="Coils"/>
    </source>
</evidence>
<comment type="caution">
    <text evidence="3">The sequence shown here is derived from an EMBL/GenBank/DDBJ whole genome shotgun (WGS) entry which is preliminary data.</text>
</comment>
<organism evidence="3">
    <name type="scientific">marine sediment metagenome</name>
    <dbReference type="NCBI Taxonomy" id="412755"/>
    <lineage>
        <taxon>unclassified sequences</taxon>
        <taxon>metagenomes</taxon>
        <taxon>ecological metagenomes</taxon>
    </lineage>
</organism>
<feature type="compositionally biased region" description="Basic and acidic residues" evidence="2">
    <location>
        <begin position="33"/>
        <end position="51"/>
    </location>
</feature>